<name>A0ABQ4ZRH9_9ASTR</name>
<gene>
    <name evidence="2" type="ORF">Tco_0774398</name>
</gene>
<dbReference type="EMBL" id="BQNB010011530">
    <property type="protein sequence ID" value="GJS91762.1"/>
    <property type="molecule type" value="Genomic_DNA"/>
</dbReference>
<comment type="caution">
    <text evidence="2">The sequence shown here is derived from an EMBL/GenBank/DDBJ whole genome shotgun (WGS) entry which is preliminary data.</text>
</comment>
<keyword evidence="3" id="KW-1185">Reference proteome</keyword>
<evidence type="ECO:0000313" key="2">
    <source>
        <dbReference type="EMBL" id="GJS91762.1"/>
    </source>
</evidence>
<feature type="domain" description="Reverse transcriptase Ty1/copia-type" evidence="1">
    <location>
        <begin position="12"/>
        <end position="131"/>
    </location>
</feature>
<sequence>MQDELNQFKRLNVWELVERPVRRNIIGVKWLWKNRTYAENTIIRNKSHLVVKGYLQEEGIYFEESFALFARLEAVRMFIAYATRKNFTIYQMDVNTAFLNGPLKEEVFMNSSSPRGIFISQSQYTLKILKKHVWMVVTPLVHQWLLPELIQIYKTMQGAMMTTKAHPEECNFWETS</sequence>
<reference evidence="2" key="1">
    <citation type="journal article" date="2022" name="Int. J. Mol. Sci.">
        <title>Draft Genome of Tanacetum Coccineum: Genomic Comparison of Closely Related Tanacetum-Family Plants.</title>
        <authorList>
            <person name="Yamashiro T."/>
            <person name="Shiraishi A."/>
            <person name="Nakayama K."/>
            <person name="Satake H."/>
        </authorList>
    </citation>
    <scope>NUCLEOTIDE SEQUENCE</scope>
</reference>
<organism evidence="2 3">
    <name type="scientific">Tanacetum coccineum</name>
    <dbReference type="NCBI Taxonomy" id="301880"/>
    <lineage>
        <taxon>Eukaryota</taxon>
        <taxon>Viridiplantae</taxon>
        <taxon>Streptophyta</taxon>
        <taxon>Embryophyta</taxon>
        <taxon>Tracheophyta</taxon>
        <taxon>Spermatophyta</taxon>
        <taxon>Magnoliopsida</taxon>
        <taxon>eudicotyledons</taxon>
        <taxon>Gunneridae</taxon>
        <taxon>Pentapetalae</taxon>
        <taxon>asterids</taxon>
        <taxon>campanulids</taxon>
        <taxon>Asterales</taxon>
        <taxon>Asteraceae</taxon>
        <taxon>Asteroideae</taxon>
        <taxon>Anthemideae</taxon>
        <taxon>Anthemidinae</taxon>
        <taxon>Tanacetum</taxon>
    </lineage>
</organism>
<proteinExistence type="predicted"/>
<evidence type="ECO:0000313" key="3">
    <source>
        <dbReference type="Proteomes" id="UP001151760"/>
    </source>
</evidence>
<dbReference type="InterPro" id="IPR013103">
    <property type="entry name" value="RVT_2"/>
</dbReference>
<dbReference type="Pfam" id="PF07727">
    <property type="entry name" value="RVT_2"/>
    <property type="match status" value="1"/>
</dbReference>
<protein>
    <submittedName>
        <fullName evidence="2">Retrovirus-related pol polyprotein from transposon TNT 1-94</fullName>
    </submittedName>
</protein>
<dbReference type="Proteomes" id="UP001151760">
    <property type="component" value="Unassembled WGS sequence"/>
</dbReference>
<accession>A0ABQ4ZRH9</accession>
<evidence type="ECO:0000259" key="1">
    <source>
        <dbReference type="Pfam" id="PF07727"/>
    </source>
</evidence>
<reference evidence="2" key="2">
    <citation type="submission" date="2022-01" db="EMBL/GenBank/DDBJ databases">
        <authorList>
            <person name="Yamashiro T."/>
            <person name="Shiraishi A."/>
            <person name="Satake H."/>
            <person name="Nakayama K."/>
        </authorList>
    </citation>
    <scope>NUCLEOTIDE SEQUENCE</scope>
</reference>